<keyword evidence="1" id="KW-1133">Transmembrane helix</keyword>
<evidence type="ECO:0000313" key="2">
    <source>
        <dbReference type="EMBL" id="MBE9023588.1"/>
    </source>
</evidence>
<organism evidence="2 3">
    <name type="scientific">Desmonostoc muscorum LEGE 12446</name>
    <dbReference type="NCBI Taxonomy" id="1828758"/>
    <lineage>
        <taxon>Bacteria</taxon>
        <taxon>Bacillati</taxon>
        <taxon>Cyanobacteriota</taxon>
        <taxon>Cyanophyceae</taxon>
        <taxon>Nostocales</taxon>
        <taxon>Nostocaceae</taxon>
        <taxon>Desmonostoc</taxon>
    </lineage>
</organism>
<comment type="caution">
    <text evidence="2">The sequence shown here is derived from an EMBL/GenBank/DDBJ whole genome shotgun (WGS) entry which is preliminary data.</text>
</comment>
<feature type="transmembrane region" description="Helical" evidence="1">
    <location>
        <begin position="15"/>
        <end position="33"/>
    </location>
</feature>
<dbReference type="EMBL" id="JADEXS010000174">
    <property type="protein sequence ID" value="MBE9023588.1"/>
    <property type="molecule type" value="Genomic_DNA"/>
</dbReference>
<accession>A0A8J6ZU58</accession>
<evidence type="ECO:0000313" key="3">
    <source>
        <dbReference type="Proteomes" id="UP000622533"/>
    </source>
</evidence>
<dbReference type="Proteomes" id="UP000622533">
    <property type="component" value="Unassembled WGS sequence"/>
</dbReference>
<sequence>MAGLATWRTAKRSPGYHLSMTFVLILTANLAIYRDHIQNFFIALGKYIGLSIPSQVIPILYEDAHNNTPL</sequence>
<dbReference type="RefSeq" id="WP_193917330.1">
    <property type="nucleotide sequence ID" value="NZ_JADEXS020000001.1"/>
</dbReference>
<gene>
    <name evidence="2" type="ORF">IQ276_14470</name>
</gene>
<keyword evidence="1" id="KW-0472">Membrane</keyword>
<name>A0A8J6ZU58_DESMC</name>
<feature type="transmembrane region" description="Helical" evidence="1">
    <location>
        <begin position="40"/>
        <end position="61"/>
    </location>
</feature>
<protein>
    <submittedName>
        <fullName evidence="2">Uncharacterized protein</fullName>
    </submittedName>
</protein>
<keyword evidence="1" id="KW-0812">Transmembrane</keyword>
<proteinExistence type="predicted"/>
<dbReference type="AlphaFoldDB" id="A0A8J6ZU58"/>
<keyword evidence="3" id="KW-1185">Reference proteome</keyword>
<evidence type="ECO:0000256" key="1">
    <source>
        <dbReference type="SAM" id="Phobius"/>
    </source>
</evidence>
<reference evidence="2" key="1">
    <citation type="submission" date="2020-10" db="EMBL/GenBank/DDBJ databases">
        <authorList>
            <person name="Castelo-Branco R."/>
            <person name="Eusebio N."/>
            <person name="Adriana R."/>
            <person name="Vieira A."/>
            <person name="Brugerolle De Fraissinette N."/>
            <person name="Rezende De Castro R."/>
            <person name="Schneider M.P."/>
            <person name="Vasconcelos V."/>
            <person name="Leao P.N."/>
        </authorList>
    </citation>
    <scope>NUCLEOTIDE SEQUENCE</scope>
    <source>
        <strain evidence="2">LEGE 12446</strain>
    </source>
</reference>